<keyword evidence="2" id="KW-0472">Membrane</keyword>
<name>A0ABQ1GK55_9BACL</name>
<keyword evidence="2" id="KW-0812">Transmembrane</keyword>
<feature type="region of interest" description="Disordered" evidence="1">
    <location>
        <begin position="55"/>
        <end position="81"/>
    </location>
</feature>
<gene>
    <name evidence="3" type="ORF">GCM10010917_33400</name>
</gene>
<keyword evidence="2" id="KW-1133">Transmembrane helix</keyword>
<evidence type="ECO:0000256" key="1">
    <source>
        <dbReference type="SAM" id="MobiDB-lite"/>
    </source>
</evidence>
<protein>
    <submittedName>
        <fullName evidence="3">Uncharacterized protein</fullName>
    </submittedName>
</protein>
<evidence type="ECO:0000313" key="3">
    <source>
        <dbReference type="EMBL" id="GGA45414.1"/>
    </source>
</evidence>
<comment type="caution">
    <text evidence="3">The sequence shown here is derived from an EMBL/GenBank/DDBJ whole genome shotgun (WGS) entry which is preliminary data.</text>
</comment>
<dbReference type="EMBL" id="BMHF01000013">
    <property type="protein sequence ID" value="GGA45414.1"/>
    <property type="molecule type" value="Genomic_DNA"/>
</dbReference>
<reference evidence="4" key="1">
    <citation type="journal article" date="2019" name="Int. J. Syst. Evol. Microbiol.">
        <title>The Global Catalogue of Microorganisms (GCM) 10K type strain sequencing project: providing services to taxonomists for standard genome sequencing and annotation.</title>
        <authorList>
            <consortium name="The Broad Institute Genomics Platform"/>
            <consortium name="The Broad Institute Genome Sequencing Center for Infectious Disease"/>
            <person name="Wu L."/>
            <person name="Ma J."/>
        </authorList>
    </citation>
    <scope>NUCLEOTIDE SEQUENCE [LARGE SCALE GENOMIC DNA]</scope>
    <source>
        <strain evidence="4">CGMCC 1.15044</strain>
    </source>
</reference>
<proteinExistence type="predicted"/>
<feature type="transmembrane region" description="Helical" evidence="2">
    <location>
        <begin position="103"/>
        <end position="123"/>
    </location>
</feature>
<accession>A0ABQ1GK55</accession>
<dbReference type="RefSeq" id="WP_094092679.1">
    <property type="nucleotide sequence ID" value="NZ_BMHF01000013.1"/>
</dbReference>
<keyword evidence="4" id="KW-1185">Reference proteome</keyword>
<dbReference type="Proteomes" id="UP000609323">
    <property type="component" value="Unassembled WGS sequence"/>
</dbReference>
<sequence>MQLIQPVNKEGCKPYIGQHVCAVLHDGTQIHGVISNVTDKGIEFNGAARNAEVLSKNPQRAKKQLQQAQQKSKVKTQSKGKISAFGPGPYGAPYGGAYGYGYGGAYALDWAAIALLFLIPFLFI</sequence>
<evidence type="ECO:0000313" key="4">
    <source>
        <dbReference type="Proteomes" id="UP000609323"/>
    </source>
</evidence>
<organism evidence="3 4">
    <name type="scientific">Paenibacillus physcomitrellae</name>
    <dbReference type="NCBI Taxonomy" id="1619311"/>
    <lineage>
        <taxon>Bacteria</taxon>
        <taxon>Bacillati</taxon>
        <taxon>Bacillota</taxon>
        <taxon>Bacilli</taxon>
        <taxon>Bacillales</taxon>
        <taxon>Paenibacillaceae</taxon>
        <taxon>Paenibacillus</taxon>
    </lineage>
</organism>
<evidence type="ECO:0000256" key="2">
    <source>
        <dbReference type="SAM" id="Phobius"/>
    </source>
</evidence>